<sequence>MFPAEKIESDRHEIRSLDGRVRVPFKWLGDYPVTGDAGLAFIYPHGAKFPVVRRRESRAQSWTLEAVTVGADSTRLAGLLETGAPVGVYHAQAACHAVGCQIPAFQTVWVAAYPSQRSDIDRLARRAWKLELVPADVDAIGDVGGFQWADVATQWDTWGGMQAANASWKVLADREAQV</sequence>
<organism evidence="1 2">
    <name type="scientific">Trueperella abortisuis</name>
    <dbReference type="NCBI Taxonomy" id="445930"/>
    <lineage>
        <taxon>Bacteria</taxon>
        <taxon>Bacillati</taxon>
        <taxon>Actinomycetota</taxon>
        <taxon>Actinomycetes</taxon>
        <taxon>Actinomycetales</taxon>
        <taxon>Actinomycetaceae</taxon>
        <taxon>Trueperella</taxon>
    </lineage>
</organism>
<protein>
    <submittedName>
        <fullName evidence="1">Uncharacterized protein</fullName>
    </submittedName>
</protein>
<dbReference type="Proteomes" id="UP001230145">
    <property type="component" value="Unassembled WGS sequence"/>
</dbReference>
<evidence type="ECO:0000313" key="2">
    <source>
        <dbReference type="Proteomes" id="UP001230145"/>
    </source>
</evidence>
<evidence type="ECO:0000313" key="1">
    <source>
        <dbReference type="EMBL" id="MDP9832992.1"/>
    </source>
</evidence>
<name>A0ABT9PJV3_9ACTO</name>
<gene>
    <name evidence="1" type="ORF">J2S45_001671</name>
</gene>
<keyword evidence="2" id="KW-1185">Reference proteome</keyword>
<proteinExistence type="predicted"/>
<accession>A0ABT9PJV3</accession>
<reference evidence="1 2" key="1">
    <citation type="submission" date="2023-07" db="EMBL/GenBank/DDBJ databases">
        <title>Sequencing the genomes of 1000 actinobacteria strains.</title>
        <authorList>
            <person name="Klenk H.-P."/>
        </authorList>
    </citation>
    <scope>NUCLEOTIDE SEQUENCE [LARGE SCALE GENOMIC DNA]</scope>
    <source>
        <strain evidence="1 2">DSM 19515</strain>
    </source>
</reference>
<dbReference type="EMBL" id="JAUSQL010000001">
    <property type="protein sequence ID" value="MDP9832992.1"/>
    <property type="molecule type" value="Genomic_DNA"/>
</dbReference>
<comment type="caution">
    <text evidence="1">The sequence shown here is derived from an EMBL/GenBank/DDBJ whole genome shotgun (WGS) entry which is preliminary data.</text>
</comment>
<dbReference type="RefSeq" id="WP_296931898.1">
    <property type="nucleotide sequence ID" value="NZ_JAUSQL010000001.1"/>
</dbReference>